<sequence length="82" mass="9714">METRDRRLMRMGCAELQKYLTGHTNDRGIWLVFELLLLITHQFNRMVPSVFSSGTWLKIFQILTVKKTKNIRRKAKYGVTVK</sequence>
<dbReference type="EMBL" id="GAIX01008019">
    <property type="protein sequence ID" value="JAA84541.1"/>
    <property type="molecule type" value="Transcribed_RNA"/>
</dbReference>
<accession>S4NZM8</accession>
<dbReference type="AlphaFoldDB" id="S4NZM8"/>
<reference evidence="1" key="1">
    <citation type="journal article" date="2013" name="BMC Genomics">
        <title>Unscrambling butterfly oogenesis.</title>
        <authorList>
            <person name="Carter J.M."/>
            <person name="Baker S.C."/>
            <person name="Pink R."/>
            <person name="Carter D.R."/>
            <person name="Collins A."/>
            <person name="Tomlin J."/>
            <person name="Gibbs M."/>
            <person name="Breuker C.J."/>
        </authorList>
    </citation>
    <scope>NUCLEOTIDE SEQUENCE</scope>
    <source>
        <tissue evidence="1">Ovary</tissue>
    </source>
</reference>
<proteinExistence type="predicted"/>
<protein>
    <submittedName>
        <fullName evidence="1">Uncharacterized protein</fullName>
    </submittedName>
</protein>
<reference evidence="1" key="2">
    <citation type="submission" date="2013-05" db="EMBL/GenBank/DDBJ databases">
        <authorList>
            <person name="Carter J.-M."/>
            <person name="Baker S.C."/>
            <person name="Pink R."/>
            <person name="Carter D.R.F."/>
            <person name="Collins A."/>
            <person name="Tomlin J."/>
            <person name="Gibbs M."/>
            <person name="Breuker C.J."/>
        </authorList>
    </citation>
    <scope>NUCLEOTIDE SEQUENCE</scope>
    <source>
        <tissue evidence="1">Ovary</tissue>
    </source>
</reference>
<organism evidence="1">
    <name type="scientific">Pararge aegeria</name>
    <name type="common">speckled wood butterfly</name>
    <dbReference type="NCBI Taxonomy" id="116150"/>
    <lineage>
        <taxon>Eukaryota</taxon>
        <taxon>Metazoa</taxon>
        <taxon>Ecdysozoa</taxon>
        <taxon>Arthropoda</taxon>
        <taxon>Hexapoda</taxon>
        <taxon>Insecta</taxon>
        <taxon>Pterygota</taxon>
        <taxon>Neoptera</taxon>
        <taxon>Endopterygota</taxon>
        <taxon>Lepidoptera</taxon>
        <taxon>Glossata</taxon>
        <taxon>Ditrysia</taxon>
        <taxon>Papilionoidea</taxon>
        <taxon>Nymphalidae</taxon>
        <taxon>Satyrinae</taxon>
        <taxon>Satyrini</taxon>
        <taxon>Parargina</taxon>
        <taxon>Pararge</taxon>
    </lineage>
</organism>
<name>S4NZM8_9NEOP</name>
<evidence type="ECO:0000313" key="1">
    <source>
        <dbReference type="EMBL" id="JAA84541.1"/>
    </source>
</evidence>